<dbReference type="InterPro" id="IPR007861">
    <property type="entry name" value="DNA_mismatch_repair_MutS_clamp"/>
</dbReference>
<proteinExistence type="predicted"/>
<evidence type="ECO:0000313" key="2">
    <source>
        <dbReference type="EMBL" id="CAD7668879.1"/>
    </source>
</evidence>
<dbReference type="EMBL" id="OC977637">
    <property type="protein sequence ID" value="CAD7668879.1"/>
    <property type="molecule type" value="Genomic_DNA"/>
</dbReference>
<dbReference type="GO" id="GO:0030983">
    <property type="term" value="F:mismatched DNA binding"/>
    <property type="evidence" value="ECO:0007669"/>
    <property type="project" value="InterPro"/>
</dbReference>
<dbReference type="Gene3D" id="1.10.1420.10">
    <property type="match status" value="1"/>
</dbReference>
<reference evidence="2" key="1">
    <citation type="submission" date="2020-11" db="EMBL/GenBank/DDBJ databases">
        <authorList>
            <person name="Tran Van P."/>
        </authorList>
    </citation>
    <scope>NUCLEOTIDE SEQUENCE</scope>
</reference>
<gene>
    <name evidence="2" type="ORF">ONB1V03_LOCUS23748</name>
</gene>
<dbReference type="GO" id="GO:0006298">
    <property type="term" value="P:mismatch repair"/>
    <property type="evidence" value="ECO:0007669"/>
    <property type="project" value="InterPro"/>
</dbReference>
<feature type="non-terminal residue" evidence="2">
    <location>
        <position position="82"/>
    </location>
</feature>
<keyword evidence="3" id="KW-1185">Reference proteome</keyword>
<evidence type="ECO:0000313" key="3">
    <source>
        <dbReference type="Proteomes" id="UP000728032"/>
    </source>
</evidence>
<name>A0A7R9R3I5_9ACAR</name>
<dbReference type="AlphaFoldDB" id="A0A7R9R3I5"/>
<sequence length="82" mass="9529">MAKQDGKVVPHTGADPEYDRFVEQVEAITKKLDNYLVEQRKFFGCQVVYFGSGKNRYQLEVPESASKRITKDNHDYQLETSR</sequence>
<evidence type="ECO:0000259" key="1">
    <source>
        <dbReference type="Pfam" id="PF05190"/>
    </source>
</evidence>
<dbReference type="InterPro" id="IPR036187">
    <property type="entry name" value="DNA_mismatch_repair_MutS_sf"/>
</dbReference>
<dbReference type="GO" id="GO:0005524">
    <property type="term" value="F:ATP binding"/>
    <property type="evidence" value="ECO:0007669"/>
    <property type="project" value="InterPro"/>
</dbReference>
<protein>
    <recommendedName>
        <fullName evidence="1">DNA mismatch repair protein MutS clamp domain-containing protein</fullName>
    </recommendedName>
</protein>
<dbReference type="OrthoDB" id="121051at2759"/>
<dbReference type="FunFam" id="1.10.1420.10:FF:000005">
    <property type="entry name" value="DNA mismatch repair protein"/>
    <property type="match status" value="1"/>
</dbReference>
<accession>A0A7R9R3I5</accession>
<organism evidence="2">
    <name type="scientific">Oppiella nova</name>
    <dbReference type="NCBI Taxonomy" id="334625"/>
    <lineage>
        <taxon>Eukaryota</taxon>
        <taxon>Metazoa</taxon>
        <taxon>Ecdysozoa</taxon>
        <taxon>Arthropoda</taxon>
        <taxon>Chelicerata</taxon>
        <taxon>Arachnida</taxon>
        <taxon>Acari</taxon>
        <taxon>Acariformes</taxon>
        <taxon>Sarcoptiformes</taxon>
        <taxon>Oribatida</taxon>
        <taxon>Brachypylina</taxon>
        <taxon>Oppioidea</taxon>
        <taxon>Oppiidae</taxon>
        <taxon>Oppiella</taxon>
    </lineage>
</organism>
<dbReference type="Proteomes" id="UP000728032">
    <property type="component" value="Unassembled WGS sequence"/>
</dbReference>
<dbReference type="EMBL" id="CAJPVJ010062812">
    <property type="protein sequence ID" value="CAG2184328.1"/>
    <property type="molecule type" value="Genomic_DNA"/>
</dbReference>
<feature type="domain" description="DNA mismatch repair protein MutS clamp" evidence="1">
    <location>
        <begin position="13"/>
        <end position="76"/>
    </location>
</feature>
<dbReference type="SUPFAM" id="SSF48334">
    <property type="entry name" value="DNA repair protein MutS, domain III"/>
    <property type="match status" value="1"/>
</dbReference>
<dbReference type="Pfam" id="PF05190">
    <property type="entry name" value="MutS_IV"/>
    <property type="match status" value="1"/>
</dbReference>